<keyword evidence="2" id="KW-1185">Reference proteome</keyword>
<dbReference type="EMBL" id="CAKASE010000046">
    <property type="protein sequence ID" value="CAG9561487.1"/>
    <property type="molecule type" value="Genomic_DNA"/>
</dbReference>
<gene>
    <name evidence="1" type="ORF">DCHRY22_LOCUS2987</name>
</gene>
<name>A0A8J2QF20_9NEOP</name>
<dbReference type="AlphaFoldDB" id="A0A8J2QF20"/>
<evidence type="ECO:0000313" key="1">
    <source>
        <dbReference type="EMBL" id="CAG9561487.1"/>
    </source>
</evidence>
<accession>A0A8J2QF20</accession>
<comment type="caution">
    <text evidence="1">The sequence shown here is derived from an EMBL/GenBank/DDBJ whole genome shotgun (WGS) entry which is preliminary data.</text>
</comment>
<dbReference type="Proteomes" id="UP000789524">
    <property type="component" value="Unassembled WGS sequence"/>
</dbReference>
<sequence length="208" mass="25534">MTFKTTKTIPEKRTTQNVDNMTLEKFIIRRRRIQLQELLEDNINAKPNFGDKEDEITIQTRRFNAIVNSTREEPEALRELYFDDVEKRVSIREKKKTIALMEQFVYETHYMLPFMQVIRNKYKHHPKYQLGYCFSLLRTLKAQQMKLWTNLKTYQDIYLEFYTFLKIYEKVVRLDIDIKDILRIMYKLDVSLKKKKRKRKYRPEENGR</sequence>
<organism evidence="1 2">
    <name type="scientific">Danaus chrysippus</name>
    <name type="common">African queen</name>
    <dbReference type="NCBI Taxonomy" id="151541"/>
    <lineage>
        <taxon>Eukaryota</taxon>
        <taxon>Metazoa</taxon>
        <taxon>Ecdysozoa</taxon>
        <taxon>Arthropoda</taxon>
        <taxon>Hexapoda</taxon>
        <taxon>Insecta</taxon>
        <taxon>Pterygota</taxon>
        <taxon>Neoptera</taxon>
        <taxon>Endopterygota</taxon>
        <taxon>Lepidoptera</taxon>
        <taxon>Glossata</taxon>
        <taxon>Ditrysia</taxon>
        <taxon>Papilionoidea</taxon>
        <taxon>Nymphalidae</taxon>
        <taxon>Danainae</taxon>
        <taxon>Danaini</taxon>
        <taxon>Danaina</taxon>
        <taxon>Danaus</taxon>
        <taxon>Anosia</taxon>
    </lineage>
</organism>
<protein>
    <submittedName>
        <fullName evidence="1">(African queen) hypothetical protein</fullName>
    </submittedName>
</protein>
<evidence type="ECO:0000313" key="2">
    <source>
        <dbReference type="Proteomes" id="UP000789524"/>
    </source>
</evidence>
<dbReference type="OrthoDB" id="7411026at2759"/>
<reference evidence="1" key="1">
    <citation type="submission" date="2021-09" db="EMBL/GenBank/DDBJ databases">
        <authorList>
            <person name="Martin H S."/>
        </authorList>
    </citation>
    <scope>NUCLEOTIDE SEQUENCE</scope>
</reference>
<proteinExistence type="predicted"/>